<sequence>MSAGKLKYTVIDYTILGVVAVVAGLIFYATWFIYYAAEAVGGKILARIVSYGLWFIGAPLAASMIRKPLSAFLGETLGALVETIIPTAGGFTNLIYGIAQGLASEAAYALFMYRRYDPYIGALAGAFAAFPCVALDAVLFGEIASPEVMTLWLIAAIVSGAIYGFVGSVVGFTVTKRKM</sequence>
<dbReference type="EMBL" id="CP000575">
    <property type="protein sequence ID" value="ABN69166.1"/>
    <property type="molecule type" value="Genomic_DNA"/>
</dbReference>
<protein>
    <submittedName>
        <fullName evidence="2">Uncharacterized protein</fullName>
    </submittedName>
</protein>
<gene>
    <name evidence="2" type="ordered locus">Smar_0053</name>
</gene>
<feature type="transmembrane region" description="Helical" evidence="1">
    <location>
        <begin position="44"/>
        <end position="65"/>
    </location>
</feature>
<dbReference type="RefSeq" id="WP_011838357.1">
    <property type="nucleotide sequence ID" value="NC_009033.1"/>
</dbReference>
<dbReference type="InterPro" id="IPR017195">
    <property type="entry name" value="ABC_thiamin-permease_prd"/>
</dbReference>
<accession>A3DKK6</accession>
<name>A3DKK6_STAMF</name>
<feature type="transmembrane region" description="Helical" evidence="1">
    <location>
        <begin position="152"/>
        <end position="174"/>
    </location>
</feature>
<feature type="transmembrane region" description="Helical" evidence="1">
    <location>
        <begin position="119"/>
        <end position="140"/>
    </location>
</feature>
<dbReference type="AlphaFoldDB" id="A3DKK6"/>
<reference evidence="2 3" key="2">
    <citation type="journal article" date="2009" name="Stand. Genomic Sci.">
        <title>Complete genome sequence of Staphylothermus marinus Stetter and Fiala 1986 type strain F1.</title>
        <authorList>
            <person name="Anderson I.J."/>
            <person name="Sun H."/>
            <person name="Lapidus A."/>
            <person name="Copeland A."/>
            <person name="Glavina Del Rio T."/>
            <person name="Tice H."/>
            <person name="Dalin E."/>
            <person name="Lucas S."/>
            <person name="Barry K."/>
            <person name="Land M."/>
            <person name="Richardson P."/>
            <person name="Huber H."/>
            <person name="Kyrpides N.C."/>
        </authorList>
    </citation>
    <scope>NUCLEOTIDE SEQUENCE [LARGE SCALE GENOMIC DNA]</scope>
    <source>
        <strain evidence="3">ATCC 43588 / DSM 3639 / JCM 9404 / F1</strain>
    </source>
</reference>
<organism evidence="2 3">
    <name type="scientific">Staphylothermus marinus (strain ATCC 43588 / DSM 3639 / JCM 9404 / F1)</name>
    <dbReference type="NCBI Taxonomy" id="399550"/>
    <lineage>
        <taxon>Archaea</taxon>
        <taxon>Thermoproteota</taxon>
        <taxon>Thermoprotei</taxon>
        <taxon>Desulfurococcales</taxon>
        <taxon>Desulfurococcaceae</taxon>
        <taxon>Staphylothermus</taxon>
    </lineage>
</organism>
<keyword evidence="1" id="KW-1133">Transmembrane helix</keyword>
<feature type="transmembrane region" description="Helical" evidence="1">
    <location>
        <begin position="15"/>
        <end position="37"/>
    </location>
</feature>
<feature type="transmembrane region" description="Helical" evidence="1">
    <location>
        <begin position="77"/>
        <end position="99"/>
    </location>
</feature>
<proteinExistence type="predicted"/>
<dbReference type="eggNOG" id="arCOG07486">
    <property type="taxonomic scope" value="Archaea"/>
</dbReference>
<dbReference type="GeneID" id="4907412"/>
<keyword evidence="1" id="KW-0812">Transmembrane</keyword>
<reference evidence="3" key="1">
    <citation type="journal article" date="2009" name="BMC Genomics">
        <title>The complete genome sequence of Staphylothermus marinus reveals differences in sulfur metabolism among heterotrophic Crenarchaeota.</title>
        <authorList>
            <person name="Anderson I.J."/>
            <person name="Dharmarajan L."/>
            <person name="Rodriguez J."/>
            <person name="Hooper S."/>
            <person name="Porat I."/>
            <person name="Ulrich L.E."/>
            <person name="Elkins J.G."/>
            <person name="Mavromatis K."/>
            <person name="Sun H."/>
            <person name="Land M."/>
            <person name="Lapidus A."/>
            <person name="Lucas S."/>
            <person name="Barry K."/>
            <person name="Huber H."/>
            <person name="Zhulin I.B."/>
            <person name="Whitman W.B."/>
            <person name="Mukhopadhyay B."/>
            <person name="Woese C."/>
            <person name="Bristow J."/>
            <person name="Kyrpides N."/>
        </authorList>
    </citation>
    <scope>NUCLEOTIDE SEQUENCE [LARGE SCALE GENOMIC DNA]</scope>
    <source>
        <strain evidence="3">ATCC 43588 / DSM 3639 / JCM 9404 / F1</strain>
    </source>
</reference>
<evidence type="ECO:0000313" key="2">
    <source>
        <dbReference type="EMBL" id="ABN69166.1"/>
    </source>
</evidence>
<keyword evidence="1" id="KW-0472">Membrane</keyword>
<evidence type="ECO:0000256" key="1">
    <source>
        <dbReference type="SAM" id="Phobius"/>
    </source>
</evidence>
<dbReference type="OrthoDB" id="18473at2157"/>
<dbReference type="Proteomes" id="UP000000254">
    <property type="component" value="Chromosome"/>
</dbReference>
<evidence type="ECO:0000313" key="3">
    <source>
        <dbReference type="Proteomes" id="UP000000254"/>
    </source>
</evidence>
<keyword evidence="3" id="KW-1185">Reference proteome</keyword>
<dbReference type="KEGG" id="smr:Smar_0053"/>
<dbReference type="STRING" id="399550.Smar_0053"/>
<dbReference type="Pfam" id="PF09819">
    <property type="entry name" value="ABC_cobalt"/>
    <property type="match status" value="1"/>
</dbReference>
<dbReference type="HOGENOM" id="CLU_089225_3_0_2"/>